<comment type="caution">
    <text evidence="2">The sequence shown here is derived from an EMBL/GenBank/DDBJ whole genome shotgun (WGS) entry which is preliminary data.</text>
</comment>
<sequence length="99" mass="11005">MAARRYNSIAFQSLSSSEDLMSDEFTMFSEPVEFIPDSPQPLHDDPETVEPTSATVEPLPTLRPTFQAVQILLRLRSPLIDLAVVAVVIVVYEVDIGED</sequence>
<evidence type="ECO:0000313" key="3">
    <source>
        <dbReference type="Proteomes" id="UP000748756"/>
    </source>
</evidence>
<evidence type="ECO:0000256" key="1">
    <source>
        <dbReference type="SAM" id="MobiDB-lite"/>
    </source>
</evidence>
<reference evidence="2" key="1">
    <citation type="journal article" date="2020" name="Fungal Divers.">
        <title>Resolving the Mortierellaceae phylogeny through synthesis of multi-gene phylogenetics and phylogenomics.</title>
        <authorList>
            <person name="Vandepol N."/>
            <person name="Liber J."/>
            <person name="Desiro A."/>
            <person name="Na H."/>
            <person name="Kennedy M."/>
            <person name="Barry K."/>
            <person name="Grigoriev I.V."/>
            <person name="Miller A.N."/>
            <person name="O'Donnell K."/>
            <person name="Stajich J.E."/>
            <person name="Bonito G."/>
        </authorList>
    </citation>
    <scope>NUCLEOTIDE SEQUENCE</scope>
    <source>
        <strain evidence="2">NRRL 6426</strain>
    </source>
</reference>
<dbReference type="EMBL" id="JAAAUQ010000993">
    <property type="protein sequence ID" value="KAF9144759.1"/>
    <property type="molecule type" value="Genomic_DNA"/>
</dbReference>
<evidence type="ECO:0000313" key="2">
    <source>
        <dbReference type="EMBL" id="KAF9144759.1"/>
    </source>
</evidence>
<dbReference type="AlphaFoldDB" id="A0A9P5RS32"/>
<dbReference type="OrthoDB" id="10377225at2759"/>
<gene>
    <name evidence="2" type="ORF">BG015_012110</name>
</gene>
<accession>A0A9P5RS32</accession>
<protein>
    <submittedName>
        <fullName evidence="2">Uncharacterized protein</fullName>
    </submittedName>
</protein>
<feature type="non-terminal residue" evidence="2">
    <location>
        <position position="99"/>
    </location>
</feature>
<organism evidence="2 3">
    <name type="scientific">Linnemannia schmuckeri</name>
    <dbReference type="NCBI Taxonomy" id="64567"/>
    <lineage>
        <taxon>Eukaryota</taxon>
        <taxon>Fungi</taxon>
        <taxon>Fungi incertae sedis</taxon>
        <taxon>Mucoromycota</taxon>
        <taxon>Mortierellomycotina</taxon>
        <taxon>Mortierellomycetes</taxon>
        <taxon>Mortierellales</taxon>
        <taxon>Mortierellaceae</taxon>
        <taxon>Linnemannia</taxon>
    </lineage>
</organism>
<keyword evidence="3" id="KW-1185">Reference proteome</keyword>
<dbReference type="Proteomes" id="UP000748756">
    <property type="component" value="Unassembled WGS sequence"/>
</dbReference>
<proteinExistence type="predicted"/>
<feature type="region of interest" description="Disordered" evidence="1">
    <location>
        <begin position="36"/>
        <end position="57"/>
    </location>
</feature>
<name>A0A9P5RS32_9FUNG</name>